<evidence type="ECO:0000256" key="8">
    <source>
        <dbReference type="ARBA" id="ARBA00041910"/>
    </source>
</evidence>
<dbReference type="SUPFAM" id="SSF103473">
    <property type="entry name" value="MFS general substrate transporter"/>
    <property type="match status" value="1"/>
</dbReference>
<dbReference type="EMBL" id="OC855070">
    <property type="protein sequence ID" value="CAD7621146.1"/>
    <property type="molecule type" value="Genomic_DNA"/>
</dbReference>
<evidence type="ECO:0000256" key="1">
    <source>
        <dbReference type="ARBA" id="ARBA00004141"/>
    </source>
</evidence>
<reference evidence="10" key="1">
    <citation type="submission" date="2020-11" db="EMBL/GenBank/DDBJ databases">
        <authorList>
            <person name="Tran Van P."/>
        </authorList>
    </citation>
    <scope>NUCLEOTIDE SEQUENCE</scope>
</reference>
<dbReference type="InterPro" id="IPR010291">
    <property type="entry name" value="Ion_channel_UNC-93"/>
</dbReference>
<accession>A0A7R9PUG9</accession>
<evidence type="ECO:0000256" key="7">
    <source>
        <dbReference type="ARBA" id="ARBA00040302"/>
    </source>
</evidence>
<dbReference type="Gene3D" id="1.20.1250.20">
    <property type="entry name" value="MFS general substrate transporter like domains"/>
    <property type="match status" value="2"/>
</dbReference>
<feature type="transmembrane region" description="Helical" evidence="9">
    <location>
        <begin position="25"/>
        <end position="45"/>
    </location>
</feature>
<organism evidence="10">
    <name type="scientific">Medioppia subpectinata</name>
    <dbReference type="NCBI Taxonomy" id="1979941"/>
    <lineage>
        <taxon>Eukaryota</taxon>
        <taxon>Metazoa</taxon>
        <taxon>Ecdysozoa</taxon>
        <taxon>Arthropoda</taxon>
        <taxon>Chelicerata</taxon>
        <taxon>Arachnida</taxon>
        <taxon>Acari</taxon>
        <taxon>Acariformes</taxon>
        <taxon>Sarcoptiformes</taxon>
        <taxon>Oribatida</taxon>
        <taxon>Brachypylina</taxon>
        <taxon>Oppioidea</taxon>
        <taxon>Oppiidae</taxon>
        <taxon>Medioppia</taxon>
    </lineage>
</organism>
<feature type="transmembrane region" description="Helical" evidence="9">
    <location>
        <begin position="120"/>
        <end position="144"/>
    </location>
</feature>
<dbReference type="GO" id="GO:0016020">
    <property type="term" value="C:membrane"/>
    <property type="evidence" value="ECO:0007669"/>
    <property type="project" value="UniProtKB-SubCell"/>
</dbReference>
<evidence type="ECO:0000256" key="4">
    <source>
        <dbReference type="ARBA" id="ARBA00022989"/>
    </source>
</evidence>
<comment type="similarity">
    <text evidence="2">Belongs to the unc-93 family.</text>
</comment>
<sequence>MVFRKFRIKKYRIFRHKPHTMDRNFVNVMLLGLAFMLIFTAFQTGGMIQQTVVNSIHSRDNSYTANGYTSLCIIYAVMAVANWIAPSVVVITGPKLAMVFGGATYCLFIANFLFPKVWVLYFLSFVIGVGAAVIWTGQGNYLTINSNEDTMSRNSGVFWALLQCSLIWGNLFVSFVFTKDTIDEPTIQLTYGVLTGVGIAGTILLFFLRGGNRANSELTLRQSVGECVDAFVGAFRLLTTKRMALLCLTFFYSGLELSFFSGVYGTAIGNTNSLDSEGNAKRFIGISGILIGLGEIIGGATFGLLSSKTNRYGRDPIVILGYVVHMVAFFLIFINLPSVASLQKTNDPSYITSNLGVALFCSFLLGLGDACYNTQMYSILGVLYRDNSAAAFALFKFVQSIAGAIAFFYATTADLHVQVLVLAVFASLGTITFSTVEWSASVHRERETPEDTAHES</sequence>
<dbReference type="Pfam" id="PF05978">
    <property type="entry name" value="UNC-93"/>
    <property type="match status" value="1"/>
</dbReference>
<evidence type="ECO:0000256" key="3">
    <source>
        <dbReference type="ARBA" id="ARBA00022692"/>
    </source>
</evidence>
<keyword evidence="6" id="KW-0325">Glycoprotein</keyword>
<evidence type="ECO:0000256" key="9">
    <source>
        <dbReference type="SAM" id="Phobius"/>
    </source>
</evidence>
<keyword evidence="4 9" id="KW-1133">Transmembrane helix</keyword>
<feature type="transmembrane region" description="Helical" evidence="9">
    <location>
        <begin position="243"/>
        <end position="263"/>
    </location>
</feature>
<evidence type="ECO:0000256" key="6">
    <source>
        <dbReference type="ARBA" id="ARBA00023180"/>
    </source>
</evidence>
<feature type="transmembrane region" description="Helical" evidence="9">
    <location>
        <begin position="156"/>
        <end position="177"/>
    </location>
</feature>
<dbReference type="OrthoDB" id="196103at2759"/>
<feature type="transmembrane region" description="Helical" evidence="9">
    <location>
        <begin position="415"/>
        <end position="436"/>
    </location>
</feature>
<name>A0A7R9PUG9_9ACAR</name>
<keyword evidence="3 9" id="KW-0812">Transmembrane</keyword>
<comment type="subcellular location">
    <subcellularLocation>
        <location evidence="1">Membrane</location>
        <topology evidence="1">Multi-pass membrane protein</topology>
    </subcellularLocation>
</comment>
<evidence type="ECO:0000313" key="11">
    <source>
        <dbReference type="Proteomes" id="UP000759131"/>
    </source>
</evidence>
<dbReference type="AlphaFoldDB" id="A0A7R9PUG9"/>
<gene>
    <name evidence="10" type="ORF">OSB1V03_LOCUS1622</name>
</gene>
<dbReference type="EMBL" id="CAJPIZ010000495">
    <property type="protein sequence ID" value="CAG2101576.1"/>
    <property type="molecule type" value="Genomic_DNA"/>
</dbReference>
<evidence type="ECO:0000256" key="5">
    <source>
        <dbReference type="ARBA" id="ARBA00023136"/>
    </source>
</evidence>
<protein>
    <recommendedName>
        <fullName evidence="7">UNC93-like protein MFSD11</fullName>
    </recommendedName>
    <alternativeName>
        <fullName evidence="8">Major facilitator superfamily domain-containing protein 11</fullName>
    </alternativeName>
</protein>
<dbReference type="PANTHER" id="PTHR23294:SF0">
    <property type="entry name" value="UNC93-LIKE PROTEIN MFSD11"/>
    <property type="match status" value="1"/>
</dbReference>
<proteinExistence type="inferred from homology"/>
<evidence type="ECO:0000313" key="10">
    <source>
        <dbReference type="EMBL" id="CAD7621146.1"/>
    </source>
</evidence>
<dbReference type="CDD" id="cd17407">
    <property type="entry name" value="MFS_MFSD11"/>
    <property type="match status" value="1"/>
</dbReference>
<feature type="transmembrane region" description="Helical" evidence="9">
    <location>
        <begin position="189"/>
        <end position="208"/>
    </location>
</feature>
<dbReference type="InterPro" id="IPR051617">
    <property type="entry name" value="UNC-93-like_regulator"/>
</dbReference>
<feature type="transmembrane region" description="Helical" evidence="9">
    <location>
        <begin position="348"/>
        <end position="368"/>
    </location>
</feature>
<keyword evidence="11" id="KW-1185">Reference proteome</keyword>
<evidence type="ECO:0000256" key="2">
    <source>
        <dbReference type="ARBA" id="ARBA00009172"/>
    </source>
</evidence>
<keyword evidence="5 9" id="KW-0472">Membrane</keyword>
<feature type="transmembrane region" description="Helical" evidence="9">
    <location>
        <begin position="283"/>
        <end position="305"/>
    </location>
</feature>
<dbReference type="Proteomes" id="UP000759131">
    <property type="component" value="Unassembled WGS sequence"/>
</dbReference>
<feature type="transmembrane region" description="Helical" evidence="9">
    <location>
        <begin position="389"/>
        <end position="409"/>
    </location>
</feature>
<dbReference type="InterPro" id="IPR036259">
    <property type="entry name" value="MFS_trans_sf"/>
</dbReference>
<feature type="transmembrane region" description="Helical" evidence="9">
    <location>
        <begin position="65"/>
        <end position="84"/>
    </location>
</feature>
<dbReference type="PANTHER" id="PTHR23294">
    <property type="entry name" value="ET TRANSLATION PRODUCT-RELATED"/>
    <property type="match status" value="1"/>
</dbReference>
<feature type="transmembrane region" description="Helical" evidence="9">
    <location>
        <begin position="96"/>
        <end position="114"/>
    </location>
</feature>
<feature type="transmembrane region" description="Helical" evidence="9">
    <location>
        <begin position="317"/>
        <end position="336"/>
    </location>
</feature>